<sequence length="217" mass="23943">MSEAAEFIDETLQRESSWLRAEETEARLGADLRFYGSSVGAIRGTVRDALRRHPDLTHDDVTMLSSELWEPPVYERRLAAVVLLQSKVHLLNNSDLTRLEGFVREARVRELVDPLAADVIGPLIAGLEGQAKSRAEGVRQRWLTGSDKWLRRAALMSPLAGLRAGGGDWDAFVKDTSSALDAARGSEDEAEVRDAISTILAELAKRRPELQFPPSVA</sequence>
<name>A0A4R5KXL3_9MICC</name>
<dbReference type="InterPro" id="IPR014825">
    <property type="entry name" value="DNA_alkylation"/>
</dbReference>
<reference evidence="1 2" key="1">
    <citation type="submission" date="2019-03" db="EMBL/GenBank/DDBJ databases">
        <title>Whole genome sequence of Arthrobacter sp JH1-1.</title>
        <authorList>
            <person name="Trinh H.N."/>
        </authorList>
    </citation>
    <scope>NUCLEOTIDE SEQUENCE [LARGE SCALE GENOMIC DNA]</scope>
    <source>
        <strain evidence="1 2">JH1-1</strain>
    </source>
</reference>
<comment type="caution">
    <text evidence="1">The sequence shown here is derived from an EMBL/GenBank/DDBJ whole genome shotgun (WGS) entry which is preliminary data.</text>
</comment>
<dbReference type="RefSeq" id="WP_133203041.1">
    <property type="nucleotide sequence ID" value="NZ_SMRU01000004.1"/>
</dbReference>
<proteinExistence type="predicted"/>
<dbReference type="SUPFAM" id="SSF48371">
    <property type="entry name" value="ARM repeat"/>
    <property type="match status" value="1"/>
</dbReference>
<gene>
    <name evidence="1" type="ORF">E1809_04520</name>
</gene>
<keyword evidence="2" id="KW-1185">Reference proteome</keyword>
<organism evidence="1 2">
    <name type="scientific">Arthrobacter terricola</name>
    <dbReference type="NCBI Taxonomy" id="2547396"/>
    <lineage>
        <taxon>Bacteria</taxon>
        <taxon>Bacillati</taxon>
        <taxon>Actinomycetota</taxon>
        <taxon>Actinomycetes</taxon>
        <taxon>Micrococcales</taxon>
        <taxon>Micrococcaceae</taxon>
        <taxon>Arthrobacter</taxon>
    </lineage>
</organism>
<dbReference type="OrthoDB" id="4981341at2"/>
<dbReference type="Pfam" id="PF08713">
    <property type="entry name" value="DNA_alkylation"/>
    <property type="match status" value="1"/>
</dbReference>
<dbReference type="InterPro" id="IPR016024">
    <property type="entry name" value="ARM-type_fold"/>
</dbReference>
<dbReference type="EMBL" id="SMRU01000004">
    <property type="protein sequence ID" value="TDF99948.1"/>
    <property type="molecule type" value="Genomic_DNA"/>
</dbReference>
<dbReference type="AlphaFoldDB" id="A0A4R5KXL3"/>
<accession>A0A4R5KXL3</accession>
<dbReference type="Proteomes" id="UP000295511">
    <property type="component" value="Unassembled WGS sequence"/>
</dbReference>
<dbReference type="Gene3D" id="1.25.10.90">
    <property type="match status" value="1"/>
</dbReference>
<protein>
    <submittedName>
        <fullName evidence="1">DNA alkylation repair protein</fullName>
    </submittedName>
</protein>
<evidence type="ECO:0000313" key="2">
    <source>
        <dbReference type="Proteomes" id="UP000295511"/>
    </source>
</evidence>
<evidence type="ECO:0000313" key="1">
    <source>
        <dbReference type="EMBL" id="TDF99948.1"/>
    </source>
</evidence>